<accession>A0A6P7GQ15</accession>
<feature type="non-terminal residue" evidence="1">
    <location>
        <position position="236"/>
    </location>
</feature>
<gene>
    <name evidence="1" type="primary">LOC114341545</name>
</gene>
<reference evidence="1" key="1">
    <citation type="submission" date="2025-08" db="UniProtKB">
        <authorList>
            <consortium name="RefSeq"/>
        </authorList>
    </citation>
    <scope>IDENTIFICATION</scope>
    <source>
        <tissue evidence="1">Whole insect</tissue>
    </source>
</reference>
<protein>
    <submittedName>
        <fullName evidence="1">Uncharacterized protein LOC114341545</fullName>
    </submittedName>
</protein>
<organism evidence="1">
    <name type="scientific">Diabrotica virgifera virgifera</name>
    <name type="common">western corn rootworm</name>
    <dbReference type="NCBI Taxonomy" id="50390"/>
    <lineage>
        <taxon>Eukaryota</taxon>
        <taxon>Metazoa</taxon>
        <taxon>Ecdysozoa</taxon>
        <taxon>Arthropoda</taxon>
        <taxon>Hexapoda</taxon>
        <taxon>Insecta</taxon>
        <taxon>Pterygota</taxon>
        <taxon>Neoptera</taxon>
        <taxon>Endopterygota</taxon>
        <taxon>Coleoptera</taxon>
        <taxon>Polyphaga</taxon>
        <taxon>Cucujiformia</taxon>
        <taxon>Chrysomeloidea</taxon>
        <taxon>Chrysomelidae</taxon>
        <taxon>Galerucinae</taxon>
        <taxon>Diabroticina</taxon>
        <taxon>Diabroticites</taxon>
        <taxon>Diabrotica</taxon>
    </lineage>
</organism>
<dbReference type="InParanoid" id="A0A6P7GQ15"/>
<evidence type="ECO:0000313" key="1">
    <source>
        <dbReference type="RefSeq" id="XP_028148142.1"/>
    </source>
</evidence>
<dbReference type="AlphaFoldDB" id="A0A6P7GQ15"/>
<proteinExistence type="predicted"/>
<name>A0A6P7GQ15_DIAVI</name>
<dbReference type="RefSeq" id="XP_028148142.1">
    <property type="nucleotide sequence ID" value="XM_028292341.1"/>
</dbReference>
<sequence>MVNLAAQYMRLATKRCTVKLDIWFISQCINYNVFPKFCKVKTGNVPITLKKTFQLKILKKEICNHYGKLNFLNCKLKVTYDSLLHSIGFDNLSNFLNDVQDRLDNVTFIKFNTLKSKLDKLIRNKSISLNQNNRNNTKFANFSFLARLKNLSSVVFNKNELDLLNLGLKYSIPRTVSEKDLQSLSIELDIIVQNLSVPLNQNTSIRVSKKDLQSLSIELDIIIQNLSVPLNQKTSI</sequence>